<evidence type="ECO:0000313" key="3">
    <source>
        <dbReference type="EMBL" id="REG11005.1"/>
    </source>
</evidence>
<name>A0A347ZSY8_9CHLR</name>
<evidence type="ECO:0000256" key="1">
    <source>
        <dbReference type="PROSITE-ProRule" id="PRU00409"/>
    </source>
</evidence>
<dbReference type="OrthoDB" id="5420347at2"/>
<dbReference type="GO" id="GO:0016874">
    <property type="term" value="F:ligase activity"/>
    <property type="evidence" value="ECO:0007669"/>
    <property type="project" value="UniProtKB-KW"/>
</dbReference>
<accession>A0A347ZSY8</accession>
<dbReference type="PROSITE" id="PS50975">
    <property type="entry name" value="ATP_GRASP"/>
    <property type="match status" value="1"/>
</dbReference>
<dbReference type="Gene3D" id="3.30.470.20">
    <property type="entry name" value="ATP-grasp fold, B domain"/>
    <property type="match status" value="1"/>
</dbReference>
<dbReference type="SUPFAM" id="SSF56059">
    <property type="entry name" value="Glutathione synthetase ATP-binding domain-like"/>
    <property type="match status" value="1"/>
</dbReference>
<dbReference type="Pfam" id="PF02786">
    <property type="entry name" value="CPSase_L_D2"/>
    <property type="match status" value="1"/>
</dbReference>
<dbReference type="GO" id="GO:0005524">
    <property type="term" value="F:ATP binding"/>
    <property type="evidence" value="ECO:0007669"/>
    <property type="project" value="UniProtKB-UniRule"/>
</dbReference>
<dbReference type="AlphaFoldDB" id="A0A347ZSY8"/>
<dbReference type="EMBL" id="QUMS01000001">
    <property type="protein sequence ID" value="REG11005.1"/>
    <property type="molecule type" value="Genomic_DNA"/>
</dbReference>
<evidence type="ECO:0000313" key="4">
    <source>
        <dbReference type="Proteomes" id="UP000256388"/>
    </source>
</evidence>
<keyword evidence="1" id="KW-0067">ATP-binding</keyword>
<evidence type="ECO:0000259" key="2">
    <source>
        <dbReference type="PROSITE" id="PS50975"/>
    </source>
</evidence>
<organism evidence="3 4">
    <name type="scientific">Pelolinea submarina</name>
    <dbReference type="NCBI Taxonomy" id="913107"/>
    <lineage>
        <taxon>Bacteria</taxon>
        <taxon>Bacillati</taxon>
        <taxon>Chloroflexota</taxon>
        <taxon>Anaerolineae</taxon>
        <taxon>Anaerolineales</taxon>
        <taxon>Anaerolineaceae</taxon>
        <taxon>Pelolinea</taxon>
    </lineage>
</organism>
<dbReference type="InterPro" id="IPR011761">
    <property type="entry name" value="ATP-grasp"/>
</dbReference>
<sequence>MTNRFDETRQLERIEKLDQGPVPVVLDANWVNALGIMRGLGQLGLKSVGINDTPDGVALYSRHVIGLVGPNPRRDPQGLIDLLVRVGKRLKTKGVLFLTDDNYLKALSQHKAALEPYYHFTFPDYDVLERLMDKRRQYKLADDLGIATPRSMQVEKAEDIAQWPQDAYPVLVKGVSGKDFYHHYHSQVLVFQAKTELEKMLAEKPAIPVLLQELIPGGEENLYTAGIYMNEAGEAKAVFTGRKLRQYPRNFGTCTVGESLPCADIVQPSIDLLRKLEFYGISQVEYKFDARDGRYKLIEVNGRFWKWHSLATDSGVNLAAAAYCDILGLPMPRVTPQRYGLKWLELPDDFRGVLKDIQAGGFRLGRWLRTVAPPFVFSVFAWDDPRPWWKMVWKSLTKMG</sequence>
<reference evidence="3 4" key="1">
    <citation type="submission" date="2018-08" db="EMBL/GenBank/DDBJ databases">
        <title>Genomic Encyclopedia of Type Strains, Phase IV (KMG-IV): sequencing the most valuable type-strain genomes for metagenomic binning, comparative biology and taxonomic classification.</title>
        <authorList>
            <person name="Goeker M."/>
        </authorList>
    </citation>
    <scope>NUCLEOTIDE SEQUENCE [LARGE SCALE GENOMIC DNA]</scope>
    <source>
        <strain evidence="3 4">DSM 23923</strain>
    </source>
</reference>
<protein>
    <submittedName>
        <fullName evidence="3">Putative ATP-grasp superfamily ATP-dependent carboligase</fullName>
    </submittedName>
</protein>
<gene>
    <name evidence="3" type="ORF">DFR64_0877</name>
</gene>
<keyword evidence="3" id="KW-0436">Ligase</keyword>
<dbReference type="Proteomes" id="UP000256388">
    <property type="component" value="Unassembled WGS sequence"/>
</dbReference>
<dbReference type="GO" id="GO:0046872">
    <property type="term" value="F:metal ion binding"/>
    <property type="evidence" value="ECO:0007669"/>
    <property type="project" value="InterPro"/>
</dbReference>
<keyword evidence="4" id="KW-1185">Reference proteome</keyword>
<proteinExistence type="predicted"/>
<dbReference type="RefSeq" id="WP_116224154.1">
    <property type="nucleotide sequence ID" value="NZ_AP018437.1"/>
</dbReference>
<keyword evidence="1" id="KW-0547">Nucleotide-binding</keyword>
<dbReference type="InterPro" id="IPR005479">
    <property type="entry name" value="CPAse_ATP-bd"/>
</dbReference>
<feature type="domain" description="ATP-grasp" evidence="2">
    <location>
        <begin position="138"/>
        <end position="327"/>
    </location>
</feature>
<comment type="caution">
    <text evidence="3">The sequence shown here is derived from an EMBL/GenBank/DDBJ whole genome shotgun (WGS) entry which is preliminary data.</text>
</comment>